<evidence type="ECO:0000313" key="3">
    <source>
        <dbReference type="EMBL" id="KAF6401157.1"/>
    </source>
</evidence>
<comment type="caution">
    <text evidence="3">The sequence shown here is derived from an EMBL/GenBank/DDBJ whole genome shotgun (WGS) entry which is preliminary data.</text>
</comment>
<name>A0A7J8BQP4_ROUAE</name>
<evidence type="ECO:0000256" key="2">
    <source>
        <dbReference type="SAM" id="MobiDB-lite"/>
    </source>
</evidence>
<keyword evidence="1" id="KW-0175">Coiled coil</keyword>
<feature type="region of interest" description="Disordered" evidence="2">
    <location>
        <begin position="114"/>
        <end position="136"/>
    </location>
</feature>
<sequence>MADSSVRGLGKPSAAGPGTPSGAKAKGRRTQGGKVVESRYLQYEKKTTKKAPATDTLKTSEKMPENGRKPNPLQKNKESSAVFGKGDLQSTLLEGHGTAPPDLDLSAINEKSVLRKTPQLEKTISKKTESTSFSASRKKNPDLFEAMEVMESQTLLLTLLTVKIENSLAAFEEKAERNLLMMCQEKAELQKKVHELKRNHLLCQRKRELLDILDAQIEILSPYEAVAERFKEQYKMFAMALDTTRHELPLRSIHLDGDGQQFLDDLQQELMATRHLLGEFGIGSSDENGKVLDLLSELKEITQKKDLELRRSFVQVLELSAGANKEAALINQDVWEEVQGSAASRQWYFNEEGACGEAQGGASSPLVSGAVKPHAL</sequence>
<dbReference type="AlphaFoldDB" id="A0A7J8BQP4"/>
<proteinExistence type="predicted"/>
<feature type="region of interest" description="Disordered" evidence="2">
    <location>
        <begin position="1"/>
        <end position="80"/>
    </location>
</feature>
<organism evidence="3 4">
    <name type="scientific">Rousettus aegyptiacus</name>
    <name type="common">Egyptian fruit bat</name>
    <name type="synonym">Pteropus aegyptiacus</name>
    <dbReference type="NCBI Taxonomy" id="9407"/>
    <lineage>
        <taxon>Eukaryota</taxon>
        <taxon>Metazoa</taxon>
        <taxon>Chordata</taxon>
        <taxon>Craniata</taxon>
        <taxon>Vertebrata</taxon>
        <taxon>Euteleostomi</taxon>
        <taxon>Mammalia</taxon>
        <taxon>Eutheria</taxon>
        <taxon>Laurasiatheria</taxon>
        <taxon>Chiroptera</taxon>
        <taxon>Yinpterochiroptera</taxon>
        <taxon>Pteropodoidea</taxon>
        <taxon>Pteropodidae</taxon>
        <taxon>Rousettinae</taxon>
        <taxon>Rousettus</taxon>
    </lineage>
</organism>
<dbReference type="EMBL" id="JACASE010000016">
    <property type="protein sequence ID" value="KAF6401157.1"/>
    <property type="molecule type" value="Genomic_DNA"/>
</dbReference>
<dbReference type="Proteomes" id="UP000593571">
    <property type="component" value="Unassembled WGS sequence"/>
</dbReference>
<evidence type="ECO:0000313" key="4">
    <source>
        <dbReference type="Proteomes" id="UP000593571"/>
    </source>
</evidence>
<reference evidence="3 4" key="1">
    <citation type="journal article" date="2020" name="Nature">
        <title>Six reference-quality genomes reveal evolution of bat adaptations.</title>
        <authorList>
            <person name="Jebb D."/>
            <person name="Huang Z."/>
            <person name="Pippel M."/>
            <person name="Hughes G.M."/>
            <person name="Lavrichenko K."/>
            <person name="Devanna P."/>
            <person name="Winkler S."/>
            <person name="Jermiin L.S."/>
            <person name="Skirmuntt E.C."/>
            <person name="Katzourakis A."/>
            <person name="Burkitt-Gray L."/>
            <person name="Ray D.A."/>
            <person name="Sullivan K.A.M."/>
            <person name="Roscito J.G."/>
            <person name="Kirilenko B.M."/>
            <person name="Davalos L.M."/>
            <person name="Corthals A.P."/>
            <person name="Power M.L."/>
            <person name="Jones G."/>
            <person name="Ransome R.D."/>
            <person name="Dechmann D.K.N."/>
            <person name="Locatelli A.G."/>
            <person name="Puechmaille S.J."/>
            <person name="Fedrigo O."/>
            <person name="Jarvis E.D."/>
            <person name="Hiller M."/>
            <person name="Vernes S.C."/>
            <person name="Myers E.W."/>
            <person name="Teeling E.C."/>
        </authorList>
    </citation>
    <scope>NUCLEOTIDE SEQUENCE [LARGE SCALE GENOMIC DNA]</scope>
    <source>
        <strain evidence="3">MRouAeg1</strain>
        <tissue evidence="3">Muscle</tissue>
    </source>
</reference>
<protein>
    <submittedName>
        <fullName evidence="3">HAUS augmin like complex subunit 8</fullName>
    </submittedName>
</protein>
<gene>
    <name evidence="3" type="ORF">HJG63_006133</name>
</gene>
<feature type="coiled-coil region" evidence="1">
    <location>
        <begin position="172"/>
        <end position="206"/>
    </location>
</feature>
<feature type="compositionally biased region" description="Basic and acidic residues" evidence="2">
    <location>
        <begin position="58"/>
        <end position="68"/>
    </location>
</feature>
<keyword evidence="4" id="KW-1185">Reference proteome</keyword>
<evidence type="ECO:0000256" key="1">
    <source>
        <dbReference type="SAM" id="Coils"/>
    </source>
</evidence>
<accession>A0A7J8BQP4</accession>